<name>A0ABN8RV36_9CNID</name>
<evidence type="ECO:0000313" key="4">
    <source>
        <dbReference type="EMBL" id="CAH3183192.1"/>
    </source>
</evidence>
<keyword evidence="2" id="KW-0175">Coiled coil</keyword>
<evidence type="ECO:0000256" key="2">
    <source>
        <dbReference type="SAM" id="Coils"/>
    </source>
</evidence>
<dbReference type="Pfam" id="PF24883">
    <property type="entry name" value="NPHP3_N"/>
    <property type="match status" value="1"/>
</dbReference>
<dbReference type="Pfam" id="PF18738">
    <property type="entry name" value="HEPN_DZIP3"/>
    <property type="match status" value="1"/>
</dbReference>
<dbReference type="InterPro" id="IPR001680">
    <property type="entry name" value="WD40_rpt"/>
</dbReference>
<evidence type="ECO:0000256" key="1">
    <source>
        <dbReference type="ARBA" id="ARBA00022737"/>
    </source>
</evidence>
<dbReference type="SMART" id="SM00320">
    <property type="entry name" value="WD40"/>
    <property type="match status" value="3"/>
</dbReference>
<sequence>MATAASSPLASSPAKTNGNKLSRLLIDGGTKVLRNIFDHYHPPVMLASDLNFNYSILNNLLRKRVLNGHQWDKLFPSGGGVPDSNTFDITLLFLLLTTICGLSPPLTGWHTKPPPGDNTLEANLARVKFFRNELYGHVTSTGVDATSFSSFWHEISITLHSLGLDQADIDRLKAEHGAEEDYLDALIEWADSEEDIKTQLKDIHQTQLKLSKTVEDGNLNMEQLRQALSKTQDESMSRLEGVCESQIKTSQAVDEIRESIQEVKQEVKGLTKTKSEHADEVLRTLVKFEFKGDIEFHASKFQEGTREWIFKSIEDWLDDRSSPHRAMVISGNPGMGKTVISAVVSQRIKKAGRLSGIHFCQHDDSRYRDPRLMLQSLACHLCQAMPSYKDALVEQLSRNLGKDLNNMGVKELFALLFKEPLSKVQDPGRNILIVIDGLDESEYKGRNELVHVISNHFSMLPVWIRILITTRPEKNVTEALRHLKPIELEQKQEENLKDIQTLFETQLSLKIGEEHKHVLLKELVKKSEGLFIYAYFIVDFIQKNVSILSPDQLESVLPSDISSVYLSYFTRLEDELCKELNADEEHFLSFLCALTAAREPLPVEFIAKILNPGGKSLTAQRKVNKAISCISTLLPVREGRLHFFHKSIKDWLVASSPYEQHDFTVDEKEGHIVLSDLCASEIDSLQRKGVHGKQFSNTEMYALHHGTQHMLEVTDLDCVDKTRTSSVTAEQVFRYATDVEVLYAKLCVKSTSAIEDLLSLHSKNCSLLSEESDFVVISLLSLLRKHSYILFDYPHLFFQCLINEGTPELSSTAAGTVESLTPKMPCMKYLDNDNQKGAVQARFECSDKIACFDVSPEMDYMVCECRDETIHLFSLKFGTKVWVQPSSTQRKYWPRELSGNGAYRQIGHSLSFYHSVIFHPNGKSVLPGTLRYVYTISGDREDLYPDSDCSFSNCVVRSLSDTKNIIFTTCYTEPKRINIWDLENGQLINQLIECNAEITSFAISEDGSLIAISDITNTITVFDVDNQSGLKLPLGKDDYQSVCGLMQFTSDNNTLVCCFLYWQCDEAGCLLEEERKPRFTFITPVNNISLPDPHFETLEFRTFLLWPFVPPNTLTQSTFMGQNEGPSWVSKVQREIPHLFSGSYISLSDENILVGSPDHKYVTMLNVGQLQRESDSTYTSNVNMGVRKIIFSMEGDAIYAMSSRERFVSSNGVLTITVWKMSSREFLKTKQFYGPVSILPKKEGLVVFKKDRVAELWNFDLSECIRTIVKLSNTDILYKVRIMPVSDELIAFFYPLSSCESIYIRSSQQSPQNEESSESKEENEEYLNFLKLFNMHAYRIDFIDLTSVGGKLVSSLSMGVGAKEYVDYVSCSSCLGEVLVCTVEDISKGLPIDNEKLTVSLRKNGIIKWERNTEYVFSPFQQHMIFSPRNEFVVTWNTLDRGQGIHVLQAETGQTLHVFLRDQKDIIECKFLDDESLVCCSGENFLRLYNVRTGDLLSGLDIGEQPFCLGACLYHPLIAIGLSGTRIKFVHVQLPTESKKKK</sequence>
<dbReference type="InterPro" id="IPR011044">
    <property type="entry name" value="Quino_amine_DH_bsu"/>
</dbReference>
<evidence type="ECO:0000259" key="3">
    <source>
        <dbReference type="PROSITE" id="PS50837"/>
    </source>
</evidence>
<protein>
    <recommendedName>
        <fullName evidence="3">NACHT domain-containing protein</fullName>
    </recommendedName>
</protein>
<keyword evidence="5" id="KW-1185">Reference proteome</keyword>
<feature type="coiled-coil region" evidence="2">
    <location>
        <begin position="214"/>
        <end position="280"/>
    </location>
</feature>
<dbReference type="PANTHER" id="PTHR10039">
    <property type="entry name" value="AMELOGENIN"/>
    <property type="match status" value="1"/>
</dbReference>
<dbReference type="InterPro" id="IPR015943">
    <property type="entry name" value="WD40/YVTN_repeat-like_dom_sf"/>
</dbReference>
<dbReference type="EMBL" id="CALNXK010000346">
    <property type="protein sequence ID" value="CAH3183192.1"/>
    <property type="molecule type" value="Genomic_DNA"/>
</dbReference>
<dbReference type="Proteomes" id="UP001159405">
    <property type="component" value="Unassembled WGS sequence"/>
</dbReference>
<evidence type="ECO:0000313" key="5">
    <source>
        <dbReference type="Proteomes" id="UP001159405"/>
    </source>
</evidence>
<dbReference type="SUPFAM" id="SSF50969">
    <property type="entry name" value="YVTN repeat-like/Quinoprotein amine dehydrogenase"/>
    <property type="match status" value="1"/>
</dbReference>
<dbReference type="PROSITE" id="PS50837">
    <property type="entry name" value="NACHT"/>
    <property type="match status" value="1"/>
</dbReference>
<accession>A0ABN8RV36</accession>
<proteinExistence type="predicted"/>
<dbReference type="InterPro" id="IPR027417">
    <property type="entry name" value="P-loop_NTPase"/>
</dbReference>
<feature type="domain" description="NACHT" evidence="3">
    <location>
        <begin position="325"/>
        <end position="472"/>
    </location>
</feature>
<dbReference type="SUPFAM" id="SSF52540">
    <property type="entry name" value="P-loop containing nucleoside triphosphate hydrolases"/>
    <property type="match status" value="1"/>
</dbReference>
<reference evidence="4 5" key="1">
    <citation type="submission" date="2022-05" db="EMBL/GenBank/DDBJ databases">
        <authorList>
            <consortium name="Genoscope - CEA"/>
            <person name="William W."/>
        </authorList>
    </citation>
    <scope>NUCLEOTIDE SEQUENCE [LARGE SCALE GENOMIC DNA]</scope>
</reference>
<keyword evidence="1" id="KW-0677">Repeat</keyword>
<dbReference type="InterPro" id="IPR056884">
    <property type="entry name" value="NPHP3-like_N"/>
</dbReference>
<dbReference type="Gene3D" id="3.40.50.300">
    <property type="entry name" value="P-loop containing nucleotide triphosphate hydrolases"/>
    <property type="match status" value="1"/>
</dbReference>
<dbReference type="InterPro" id="IPR058056">
    <property type="entry name" value="WH_TANC1/2"/>
</dbReference>
<comment type="caution">
    <text evidence="4">The sequence shown here is derived from an EMBL/GenBank/DDBJ whole genome shotgun (WGS) entry which is preliminary data.</text>
</comment>
<dbReference type="Pfam" id="PF25521">
    <property type="entry name" value="WHD_TANC1"/>
    <property type="match status" value="1"/>
</dbReference>
<dbReference type="Gene3D" id="2.130.10.10">
    <property type="entry name" value="YVTN repeat-like/Quinoprotein amine dehydrogenase"/>
    <property type="match status" value="2"/>
</dbReference>
<gene>
    <name evidence="4" type="ORF">PLOB_00028140</name>
</gene>
<dbReference type="InterPro" id="IPR007111">
    <property type="entry name" value="NACHT_NTPase"/>
</dbReference>
<organism evidence="4 5">
    <name type="scientific">Porites lobata</name>
    <dbReference type="NCBI Taxonomy" id="104759"/>
    <lineage>
        <taxon>Eukaryota</taxon>
        <taxon>Metazoa</taxon>
        <taxon>Cnidaria</taxon>
        <taxon>Anthozoa</taxon>
        <taxon>Hexacorallia</taxon>
        <taxon>Scleractinia</taxon>
        <taxon>Fungiina</taxon>
        <taxon>Poritidae</taxon>
        <taxon>Porites</taxon>
    </lineage>
</organism>
<dbReference type="InterPro" id="IPR041249">
    <property type="entry name" value="HEPN_DZIP3"/>
</dbReference>